<evidence type="ECO:0000313" key="8">
    <source>
        <dbReference type="Proteomes" id="UP000799766"/>
    </source>
</evidence>
<dbReference type="GO" id="GO:0036503">
    <property type="term" value="P:ERAD pathway"/>
    <property type="evidence" value="ECO:0007669"/>
    <property type="project" value="TreeGrafter"/>
</dbReference>
<dbReference type="InterPro" id="IPR016024">
    <property type="entry name" value="ARM-type_fold"/>
</dbReference>
<name>A0A6A6NT48_9PEZI</name>
<dbReference type="Proteomes" id="UP000799766">
    <property type="component" value="Unassembled WGS sequence"/>
</dbReference>
<evidence type="ECO:0000256" key="1">
    <source>
        <dbReference type="ARBA" id="ARBA00004496"/>
    </source>
</evidence>
<gene>
    <name evidence="7" type="ORF">BDY21DRAFT_325400</name>
</gene>
<dbReference type="Pfam" id="PF24492">
    <property type="entry name" value="HEAT_ECM29"/>
    <property type="match status" value="1"/>
</dbReference>
<keyword evidence="4 7" id="KW-0647">Proteasome</keyword>
<dbReference type="GO" id="GO:0060090">
    <property type="term" value="F:molecular adaptor activity"/>
    <property type="evidence" value="ECO:0007669"/>
    <property type="project" value="InterPro"/>
</dbReference>
<dbReference type="Pfam" id="PF13001">
    <property type="entry name" value="ECM29_N"/>
    <property type="match status" value="1"/>
</dbReference>
<feature type="domain" description="Proteasome adapter and scaffold protein ECM29 HEAT-repeat" evidence="6">
    <location>
        <begin position="1415"/>
        <end position="1576"/>
    </location>
</feature>
<dbReference type="Gene3D" id="1.25.10.10">
    <property type="entry name" value="Leucine-rich Repeat Variant"/>
    <property type="match status" value="2"/>
</dbReference>
<evidence type="ECO:0000313" key="7">
    <source>
        <dbReference type="EMBL" id="KAF2454899.1"/>
    </source>
</evidence>
<proteinExistence type="predicted"/>
<evidence type="ECO:0000256" key="2">
    <source>
        <dbReference type="ARBA" id="ARBA00022490"/>
    </source>
</evidence>
<dbReference type="InterPro" id="IPR011989">
    <property type="entry name" value="ARM-like"/>
</dbReference>
<keyword evidence="8" id="KW-1185">Reference proteome</keyword>
<dbReference type="InterPro" id="IPR024372">
    <property type="entry name" value="Ecm29_N"/>
</dbReference>
<keyword evidence="3" id="KW-0677">Repeat</keyword>
<evidence type="ECO:0000256" key="3">
    <source>
        <dbReference type="ARBA" id="ARBA00022737"/>
    </source>
</evidence>
<reference evidence="7" key="1">
    <citation type="journal article" date="2020" name="Stud. Mycol.">
        <title>101 Dothideomycetes genomes: a test case for predicting lifestyles and emergence of pathogens.</title>
        <authorList>
            <person name="Haridas S."/>
            <person name="Albert R."/>
            <person name="Binder M."/>
            <person name="Bloem J."/>
            <person name="Labutti K."/>
            <person name="Salamov A."/>
            <person name="Andreopoulos B."/>
            <person name="Baker S."/>
            <person name="Barry K."/>
            <person name="Bills G."/>
            <person name="Bluhm B."/>
            <person name="Cannon C."/>
            <person name="Castanera R."/>
            <person name="Culley D."/>
            <person name="Daum C."/>
            <person name="Ezra D."/>
            <person name="Gonzalez J."/>
            <person name="Henrissat B."/>
            <person name="Kuo A."/>
            <person name="Liang C."/>
            <person name="Lipzen A."/>
            <person name="Lutzoni F."/>
            <person name="Magnuson J."/>
            <person name="Mondo S."/>
            <person name="Nolan M."/>
            <person name="Ohm R."/>
            <person name="Pangilinan J."/>
            <person name="Park H.-J."/>
            <person name="Ramirez L."/>
            <person name="Alfaro M."/>
            <person name="Sun H."/>
            <person name="Tritt A."/>
            <person name="Yoshinaga Y."/>
            <person name="Zwiers L.-H."/>
            <person name="Turgeon B."/>
            <person name="Goodwin S."/>
            <person name="Spatafora J."/>
            <person name="Crous P."/>
            <person name="Grigoriev I."/>
        </authorList>
    </citation>
    <scope>NUCLEOTIDE SEQUENCE</scope>
    <source>
        <strain evidence="7">ATCC 16933</strain>
    </source>
</reference>
<evidence type="ECO:0000256" key="4">
    <source>
        <dbReference type="ARBA" id="ARBA00022942"/>
    </source>
</evidence>
<dbReference type="PANTHER" id="PTHR23346">
    <property type="entry name" value="TRANSLATIONAL ACTIVATOR GCN1-RELATED"/>
    <property type="match status" value="1"/>
</dbReference>
<dbReference type="PANTHER" id="PTHR23346:SF19">
    <property type="entry name" value="PROTEASOME ADAPTER AND SCAFFOLD PROTEIN ECM29"/>
    <property type="match status" value="1"/>
</dbReference>
<dbReference type="GO" id="GO:0005737">
    <property type="term" value="C:cytoplasm"/>
    <property type="evidence" value="ECO:0007669"/>
    <property type="project" value="UniProtKB-SubCell"/>
</dbReference>
<dbReference type="SUPFAM" id="SSF48371">
    <property type="entry name" value="ARM repeat"/>
    <property type="match status" value="2"/>
</dbReference>
<evidence type="ECO:0000259" key="6">
    <source>
        <dbReference type="Pfam" id="PF24492"/>
    </source>
</evidence>
<protein>
    <submittedName>
        <fullName evidence="7">Proteasome stabiliser-domain-containing protein</fullName>
    </submittedName>
</protein>
<evidence type="ECO:0000259" key="5">
    <source>
        <dbReference type="Pfam" id="PF13001"/>
    </source>
</evidence>
<dbReference type="OrthoDB" id="16066at2759"/>
<accession>A0A6A6NT48</accession>
<feature type="domain" description="Proteasome component Ecm29 N-terminal" evidence="5">
    <location>
        <begin position="21"/>
        <end position="564"/>
    </location>
</feature>
<dbReference type="Pfam" id="PF23731">
    <property type="entry name" value="ARM_ECM29_C"/>
    <property type="match status" value="1"/>
</dbReference>
<dbReference type="InterPro" id="IPR055443">
    <property type="entry name" value="HEAT_ECM29"/>
</dbReference>
<dbReference type="GO" id="GO:0043248">
    <property type="term" value="P:proteasome assembly"/>
    <property type="evidence" value="ECO:0007669"/>
    <property type="project" value="InterPro"/>
</dbReference>
<organism evidence="7 8">
    <name type="scientific">Lineolata rhizophorae</name>
    <dbReference type="NCBI Taxonomy" id="578093"/>
    <lineage>
        <taxon>Eukaryota</taxon>
        <taxon>Fungi</taxon>
        <taxon>Dikarya</taxon>
        <taxon>Ascomycota</taxon>
        <taxon>Pezizomycotina</taxon>
        <taxon>Dothideomycetes</taxon>
        <taxon>Dothideomycetes incertae sedis</taxon>
        <taxon>Lineolatales</taxon>
        <taxon>Lineolataceae</taxon>
        <taxon>Lineolata</taxon>
    </lineage>
</organism>
<comment type="subcellular location">
    <subcellularLocation>
        <location evidence="1">Cytoplasm</location>
    </subcellularLocation>
</comment>
<dbReference type="EMBL" id="MU001689">
    <property type="protein sequence ID" value="KAF2454899.1"/>
    <property type="molecule type" value="Genomic_DNA"/>
</dbReference>
<sequence>MAPGNGNAAPQSTEARELDLVGKVEFRIALASSDAKLQDLLEKYLAPLLLKLGSEHVNVRNKVISICQHINTRIEPQSVLLPVSNLLRQYKTTSVPLIRHFDILYIRRGLPRLSLTDRLALLPDLVSVLAPTLSTSRADAAQFFNSFLRLLPHAQLPARGAGEDAATLRAKLGLESDENAGMLAFWLGRLLLLSPVRPQNAGRASATMQTTCPGLTPAEYAFLTLDNNPSTFDPTTAQGLSLPETKAAALRLLSTSAFTDAQRLMPALFAAGDANARIADAGDDALERVLASGNVDLEDEALVRDLFALYLGEGDRPPVRPALRIELLGVLAKSAASATQARATRLADLVAGAAAGPQPPPQGTRETAKLRGAVFEYVHFFATSAPPEVLRRCGARLIAMLVAYIEGQGWPKMRAAEDITLRMYAYEVIGLEDHIGPRRVMLELLDFLFASLHEDTMWSADTPFSIEKALSSLLAPFSRLPASTSPPLLYDPDAATTTKPFSLQILLLRYAEPPAHLVAHDAIRARLGANFHEPHRSTRFAAVKFANRCLAYGDLVARWIDVLAAGGVADGGLRPGAQPPPEVVEEGLKGLDAHWFRMTNMDVGVGPQSEAERERRRKREELPDWGQLVDFFFRGALEPVVGADDLPAGHLPPAETIARFARAAGPAFAPAVAFARAILLARLLQTSPDTAVPVDADWRRRLDVAVATDPRARAVARRCVRDRADLVPQPPLELLLHALFGALVANSGVGLAGGSGEGGAGGAGPRLGADFVELVALTPEERLRPVVVALDLGAAVGAATANAEAQRETGARAFGLLATFPAKKGDPGVRALVRDLVRRMRGWEVAVGAEVNGVAGATLTLGFYFAKLKYRGRERGEVEGLWEEFFDCLVAMLKGMSDHTLIDAAFATLDQLSLFGVMEAAELVEKIPLKELVEAIMSKAKSGNERAILTLGHLAMIFPESQEEGKEAAPEKDGEGEDTATSAPLRYILNQLHSLHTIRTPETHFALGEALSCLSASWASSVLHTHADIADLDRPRGQPRSRTLPALLDRVIADCTQTKPSLKKAAVIWLLCLVQYSDAEAAAASDAVRARLRPAQRAFKACLTNRDELVQEAASRGLGLVYERGDAELKRELVRDLVGSFTGETARGVEADGSAAMAGAVTPETELFEPGALPTGDGQSVSTYRDVLSLAAEVGDSSLVYRFMALAANNAIWSSRAAFGRFGLGSVFAGVEGAESYLRENPKVVAKLYRWRFDPNPNVKRSMNDIWTALIKEPNKAIDTHFDAIMTDLLGNILGKEWRVRQACCDAIGDLIRGRKLETYEKYLTKIWTKAFKVLDDIKDSVRQAANGLAQALTSVLIRSLEAGESSAKNSEAMLTHILPFLLSPAGLHSSADDVRDYALTTLVKIIRNGSPHSLRRFIPELMEHLLMQLTALEPQAINYLHLNAEKYQVTVQEIDDARLKSVRLSPLSDAIDRCIDMLDEPTMTALVPVLERTVKAAVGLPSKVGCSRALVSLSTRRMLLFKPHADQFLRLAEREIMDRNDTVASSYAAALGYLARTASDAQILATADFARSLYLNADDDRSRAAAGDVFAAVSKLAPDRFNRLTSALLPFCFVAKNDSAPTIREPFAAAWADNVGGARVVLLYLREILDVATPLLDANRWALRRAAARAIAEAARTACDVSAGATVDGQKVGVGAKEAELLWPALVAAVAGKTWEGKEVVLEAFAKFVEKADAFWKERRDVGVEINKIALREAKRQNVAYRVHAVKALGKVAAARTDMDMFDEVAKVVEPLVEELAGDAEDAMDVDEEGGTVKKGSLREDTLASAVEALQDAITTKTIESKDVLSTLSKTLALFRTATAPDPPSRAVLPAAFRALKLLLAKLRGREPWQNNAEERAFFETLDPLLFGERTRGAFDTFGETARTVRAEALVVVCGLGWDVCGKDVRERIEEEIGREKSEVVRVVLRKG</sequence>
<keyword evidence="2" id="KW-0963">Cytoplasm</keyword>
<dbReference type="GO" id="GO:0000502">
    <property type="term" value="C:proteasome complex"/>
    <property type="evidence" value="ECO:0007669"/>
    <property type="project" value="UniProtKB-KW"/>
</dbReference>
<dbReference type="GO" id="GO:0005634">
    <property type="term" value="C:nucleus"/>
    <property type="evidence" value="ECO:0007669"/>
    <property type="project" value="TreeGrafter"/>
</dbReference>